<dbReference type="Proteomes" id="UP001213039">
    <property type="component" value="Chromosome"/>
</dbReference>
<accession>A0ACD4PGV7</accession>
<protein>
    <submittedName>
        <fullName evidence="1">Uncharacterized protein</fullName>
    </submittedName>
</protein>
<reference evidence="1" key="1">
    <citation type="submission" date="2022-12" db="EMBL/GenBank/DDBJ databases">
        <authorList>
            <consortium name="Asia Pacific Centre for Animal Health"/>
            <person name="Klose S.M."/>
            <person name="Legione A.R."/>
            <person name="Monotti I."/>
            <person name="Bushell R."/>
            <person name="Marenda M.S."/>
            <person name="Sugiyama T."/>
            <person name="Browning G.F."/>
            <person name="Vaz P.K."/>
        </authorList>
    </citation>
    <scope>NUCLEOTIDE SEQUENCE</scope>
    <source>
        <strain evidence="1">Felid995</strain>
    </source>
</reference>
<dbReference type="EMBL" id="CP114370">
    <property type="protein sequence ID" value="WBP83882.1"/>
    <property type="molecule type" value="Genomic_DNA"/>
</dbReference>
<organism evidence="1 2">
    <name type="scientific">Mycoplasmopsis edwardii</name>
    <dbReference type="NCBI Taxonomy" id="53558"/>
    <lineage>
        <taxon>Bacteria</taxon>
        <taxon>Bacillati</taxon>
        <taxon>Mycoplasmatota</taxon>
        <taxon>Mycoplasmoidales</taxon>
        <taxon>Metamycoplasmataceae</taxon>
        <taxon>Mycoplasmopsis</taxon>
    </lineage>
</organism>
<evidence type="ECO:0000313" key="1">
    <source>
        <dbReference type="EMBL" id="WBP83882.1"/>
    </source>
</evidence>
<evidence type="ECO:0000313" key="2">
    <source>
        <dbReference type="Proteomes" id="UP001213039"/>
    </source>
</evidence>
<name>A0ACD4PGV7_9BACT</name>
<keyword evidence="2" id="KW-1185">Reference proteome</keyword>
<gene>
    <name evidence="1" type="ORF">Me_995_000508</name>
</gene>
<sequence length="924" mass="103360">MKRKFLLLGSFLASAALPLAVLSCSPSQQSEVTSTFGSYAKEGIYPIRYNSIFQLRRGQTDTSFSSGSWTAGPEITTLGLLFRYEPEGKAEFHEQVELAENKIDQVTKTYVTKPSTSKWKLEYAKAIKVVVNGQEIVYDNDKVDPLGGPTIDGKYYPSSVVPLSSSDVKSINHPEFFKNLDKASSVKIEVDESSHWIDANGQKTKYNVVARDFYYGILRTYLSNDTAYRWNNGGNAELDTAAKSIIPNSESMYKKEATYTNKYLYNLYNIDFDKLIEEDEFIKNEDGKNYLVFNKKDASKDVSFSEFFKGILYGNYEFVPAPSQYIDEKNNDLASLKGFALANESEEASVKEKISAANGLTKQTGIYWYGLTNNATLYAGRYYYKGYNANELSEKWLLNENYIDQEYANNPARIKVIESVYKTQTVEAGAFKVEDFNSFKAGTTAAISFSQLDPKTQSLIKSKKDVFGLTKTQSRQTKNTVGYFFSSLVPNSAHNPKDTAEYVNDAYTRLVWGASLADVKAGRAQNTLKHATTGAAAEFRNILTAVINWDHSAKEASSPEQVYAWLSGAAPDLKIENSPTIQGNTPRQNVDAMNELFVVAKETNQRLDLGGNLGSELWQSENDTVGKQAKDKYKSAAYDVLKARFKKLVDEFYENNSDLASDPKNSKIVITVLSRFINLNAKVALAAEQQVAVLNSLYPEKFEVKYSIIKDREQLLSYYINNPAPTKIVGWSADYELINGSLDGKSWNFQLLPVLATIATDEAYKAKLALAYPTLVKAAEKLQQYITENNLKLSIPLDVWGKLANKYLYDFSDYLGNYKVKEGTENGQIELVEIDSNSDSTNYISAGDLSSQFLLWLNTNAQNALSKEDLIKLTSEATNLVGLLVNPHLGVLQEAISNRLVNPNYIVPETDLPFDDYSSFLVKK</sequence>
<proteinExistence type="predicted"/>